<proteinExistence type="predicted"/>
<evidence type="ECO:0000313" key="1">
    <source>
        <dbReference type="EMBL" id="GGH16181.1"/>
    </source>
</evidence>
<dbReference type="Proteomes" id="UP000603912">
    <property type="component" value="Unassembled WGS sequence"/>
</dbReference>
<dbReference type="EMBL" id="BMES01000001">
    <property type="protein sequence ID" value="GGH16181.1"/>
    <property type="molecule type" value="Genomic_DNA"/>
</dbReference>
<comment type="caution">
    <text evidence="1">The sequence shown here is derived from an EMBL/GenBank/DDBJ whole genome shotgun (WGS) entry which is preliminary data.</text>
</comment>
<keyword evidence="2" id="KW-1185">Reference proteome</keyword>
<dbReference type="AlphaFoldDB" id="A0A917I6K7"/>
<organism evidence="1 2">
    <name type="scientific">Alsobacter metallidurans</name>
    <dbReference type="NCBI Taxonomy" id="340221"/>
    <lineage>
        <taxon>Bacteria</taxon>
        <taxon>Pseudomonadati</taxon>
        <taxon>Pseudomonadota</taxon>
        <taxon>Alphaproteobacteria</taxon>
        <taxon>Hyphomicrobiales</taxon>
        <taxon>Alsobacteraceae</taxon>
        <taxon>Alsobacter</taxon>
    </lineage>
</organism>
<name>A0A917I6K7_9HYPH</name>
<evidence type="ECO:0000313" key="2">
    <source>
        <dbReference type="Proteomes" id="UP000603912"/>
    </source>
</evidence>
<reference evidence="1" key="1">
    <citation type="journal article" date="2014" name="Int. J. Syst. Evol. Microbiol.">
        <title>Complete genome sequence of Corynebacterium casei LMG S-19264T (=DSM 44701T), isolated from a smear-ripened cheese.</title>
        <authorList>
            <consortium name="US DOE Joint Genome Institute (JGI-PGF)"/>
            <person name="Walter F."/>
            <person name="Albersmeier A."/>
            <person name="Kalinowski J."/>
            <person name="Ruckert C."/>
        </authorList>
    </citation>
    <scope>NUCLEOTIDE SEQUENCE</scope>
    <source>
        <strain evidence="1">CGMCC 1.12214</strain>
    </source>
</reference>
<gene>
    <name evidence="1" type="ORF">GCM10007036_16670</name>
</gene>
<sequence length="76" mass="8728">MATFKIGLVSRDFLYGDCFVEFVAEVDGITFYDACQRHADTDAAFRESFDQNSMMCRGHRLVSLDHYAREKLKAPL</sequence>
<accession>A0A917I6K7</accession>
<dbReference type="RefSeq" id="WP_188517176.1">
    <property type="nucleotide sequence ID" value="NZ_BMES01000001.1"/>
</dbReference>
<protein>
    <submittedName>
        <fullName evidence="1">Uncharacterized protein</fullName>
    </submittedName>
</protein>
<reference evidence="1" key="2">
    <citation type="submission" date="2020-09" db="EMBL/GenBank/DDBJ databases">
        <authorList>
            <person name="Sun Q."/>
            <person name="Zhou Y."/>
        </authorList>
    </citation>
    <scope>NUCLEOTIDE SEQUENCE</scope>
    <source>
        <strain evidence="1">CGMCC 1.12214</strain>
    </source>
</reference>